<keyword evidence="2" id="KW-1185">Reference proteome</keyword>
<organism evidence="1 2">
    <name type="scientific">Diploptera punctata</name>
    <name type="common">Pacific beetle cockroach</name>
    <dbReference type="NCBI Taxonomy" id="6984"/>
    <lineage>
        <taxon>Eukaryota</taxon>
        <taxon>Metazoa</taxon>
        <taxon>Ecdysozoa</taxon>
        <taxon>Arthropoda</taxon>
        <taxon>Hexapoda</taxon>
        <taxon>Insecta</taxon>
        <taxon>Pterygota</taxon>
        <taxon>Neoptera</taxon>
        <taxon>Polyneoptera</taxon>
        <taxon>Dictyoptera</taxon>
        <taxon>Blattodea</taxon>
        <taxon>Blaberoidea</taxon>
        <taxon>Blaberidae</taxon>
        <taxon>Diplopterinae</taxon>
        <taxon>Diploptera</taxon>
    </lineage>
</organism>
<name>A0AAD8EG52_DIPPU</name>
<reference evidence="1" key="1">
    <citation type="journal article" date="2023" name="IScience">
        <title>Live-bearing cockroach genome reveals convergent evolutionary mechanisms linked to viviparity in insects and beyond.</title>
        <authorList>
            <person name="Fouks B."/>
            <person name="Harrison M.C."/>
            <person name="Mikhailova A.A."/>
            <person name="Marchal E."/>
            <person name="English S."/>
            <person name="Carruthers M."/>
            <person name="Jennings E.C."/>
            <person name="Chiamaka E.L."/>
            <person name="Frigard R.A."/>
            <person name="Pippel M."/>
            <person name="Attardo G.M."/>
            <person name="Benoit J.B."/>
            <person name="Bornberg-Bauer E."/>
            <person name="Tobe S.S."/>
        </authorList>
    </citation>
    <scope>NUCLEOTIDE SEQUENCE</scope>
    <source>
        <strain evidence="1">Stay&amp;Tobe</strain>
    </source>
</reference>
<dbReference type="Proteomes" id="UP001233999">
    <property type="component" value="Unassembled WGS sequence"/>
</dbReference>
<dbReference type="EMBL" id="JASPKZ010005301">
    <property type="protein sequence ID" value="KAJ9588851.1"/>
    <property type="molecule type" value="Genomic_DNA"/>
</dbReference>
<comment type="caution">
    <text evidence="1">The sequence shown here is derived from an EMBL/GenBank/DDBJ whole genome shotgun (WGS) entry which is preliminary data.</text>
</comment>
<dbReference type="AlphaFoldDB" id="A0AAD8EG52"/>
<sequence length="101" mass="11342">MISAIGCDPPNVTESPTSNNNMAEFVVAQISAQLHETLTLANIYSVDKTNDFIKTKWYVFIRVLYPHPKQPIPAVCSAVVDQGFFWGTLQMESYNCNQITK</sequence>
<reference evidence="1" key="2">
    <citation type="submission" date="2023-05" db="EMBL/GenBank/DDBJ databases">
        <authorList>
            <person name="Fouks B."/>
        </authorList>
    </citation>
    <scope>NUCLEOTIDE SEQUENCE</scope>
    <source>
        <strain evidence="1">Stay&amp;Tobe</strain>
        <tissue evidence="1">Testes</tissue>
    </source>
</reference>
<evidence type="ECO:0000313" key="2">
    <source>
        <dbReference type="Proteomes" id="UP001233999"/>
    </source>
</evidence>
<evidence type="ECO:0000313" key="1">
    <source>
        <dbReference type="EMBL" id="KAJ9588851.1"/>
    </source>
</evidence>
<accession>A0AAD8EG52</accession>
<gene>
    <name evidence="1" type="ORF">L9F63_017889</name>
</gene>
<proteinExistence type="predicted"/>
<protein>
    <submittedName>
        <fullName evidence="1">Uncharacterized protein</fullName>
    </submittedName>
</protein>